<dbReference type="AlphaFoldDB" id="A0A2K8U4C7"/>
<proteinExistence type="predicted"/>
<name>A0A2K8U4C7_9GAMM</name>
<evidence type="ECO:0000313" key="3">
    <source>
        <dbReference type="Proteomes" id="UP000232638"/>
    </source>
</evidence>
<evidence type="ECO:0000313" key="2">
    <source>
        <dbReference type="EMBL" id="AUB80428.1"/>
    </source>
</evidence>
<feature type="domain" description="PIN" evidence="1">
    <location>
        <begin position="2"/>
        <end position="50"/>
    </location>
</feature>
<dbReference type="SUPFAM" id="SSF88723">
    <property type="entry name" value="PIN domain-like"/>
    <property type="match status" value="1"/>
</dbReference>
<reference evidence="2 3" key="1">
    <citation type="submission" date="2017-03" db="EMBL/GenBank/DDBJ databases">
        <title>Complete genome sequence of Candidatus 'Thiodictyon syntrophicum' sp. nov. strain Cad16T, a photolithoautotroph purple sulfur bacterium isolated from an alpine meromictic lake.</title>
        <authorList>
            <person name="Luedin S.M."/>
            <person name="Pothier J.F."/>
            <person name="Danza F."/>
            <person name="Storelli N."/>
            <person name="Wittwer M."/>
            <person name="Tonolla M."/>
        </authorList>
    </citation>
    <scope>NUCLEOTIDE SEQUENCE [LARGE SCALE GENOMIC DNA]</scope>
    <source>
        <strain evidence="2 3">Cad16T</strain>
    </source>
</reference>
<gene>
    <name evidence="2" type="ORF">THSYN_05335</name>
</gene>
<dbReference type="RefSeq" id="WP_100918228.1">
    <property type="nucleotide sequence ID" value="NZ_CP020370.1"/>
</dbReference>
<organism evidence="2 3">
    <name type="scientific">Candidatus Thiodictyon syntrophicum</name>
    <dbReference type="NCBI Taxonomy" id="1166950"/>
    <lineage>
        <taxon>Bacteria</taxon>
        <taxon>Pseudomonadati</taxon>
        <taxon>Pseudomonadota</taxon>
        <taxon>Gammaproteobacteria</taxon>
        <taxon>Chromatiales</taxon>
        <taxon>Chromatiaceae</taxon>
        <taxon>Thiodictyon</taxon>
    </lineage>
</organism>
<sequence>MIFVDTGAWFAAFVPKDADHSAARAWLAGNEAPLLTTDYVLDELLTLLRMRGKSDPTRAP</sequence>
<evidence type="ECO:0000259" key="1">
    <source>
        <dbReference type="Pfam" id="PF01850"/>
    </source>
</evidence>
<dbReference type="Gene3D" id="3.40.50.1010">
    <property type="entry name" value="5'-nuclease"/>
    <property type="match status" value="1"/>
</dbReference>
<dbReference type="EMBL" id="CP020370">
    <property type="protein sequence ID" value="AUB80428.1"/>
    <property type="molecule type" value="Genomic_DNA"/>
</dbReference>
<dbReference type="KEGG" id="tsy:THSYN_05335"/>
<accession>A0A2K8U4C7</accession>
<dbReference type="InterPro" id="IPR029060">
    <property type="entry name" value="PIN-like_dom_sf"/>
</dbReference>
<dbReference type="Proteomes" id="UP000232638">
    <property type="component" value="Chromosome"/>
</dbReference>
<keyword evidence="3" id="KW-1185">Reference proteome</keyword>
<dbReference type="OrthoDB" id="164456at2"/>
<dbReference type="InterPro" id="IPR002716">
    <property type="entry name" value="PIN_dom"/>
</dbReference>
<dbReference type="Pfam" id="PF01850">
    <property type="entry name" value="PIN"/>
    <property type="match status" value="1"/>
</dbReference>
<protein>
    <recommendedName>
        <fullName evidence="1">PIN domain-containing protein</fullName>
    </recommendedName>
</protein>